<dbReference type="EMBL" id="BDCR01000004">
    <property type="protein sequence ID" value="GAT63524.1"/>
    <property type="molecule type" value="Genomic_DNA"/>
</dbReference>
<gene>
    <name evidence="2" type="ORF">PJIAN_462</name>
</gene>
<dbReference type="GO" id="GO:0008233">
    <property type="term" value="F:peptidase activity"/>
    <property type="evidence" value="ECO:0007669"/>
    <property type="project" value="UniProtKB-KW"/>
</dbReference>
<reference evidence="3" key="2">
    <citation type="journal article" date="2017" name="Genome Announc.">
        <title>Draft genome sequence of Paludibacter jiangxiensis NM7(T), a propionate-producing fermentative bacterium.</title>
        <authorList>
            <person name="Qiu Y.-L."/>
            <person name="Tourlousse D.M."/>
            <person name="Matsuura N."/>
            <person name="Ohashi A."/>
            <person name="Sekiguchi Y."/>
        </authorList>
    </citation>
    <scope>NUCLEOTIDE SEQUENCE [LARGE SCALE GENOMIC DNA]</scope>
    <source>
        <strain evidence="3">NM7</strain>
    </source>
</reference>
<dbReference type="InterPro" id="IPR020988">
    <property type="entry name" value="Pept_U32_collagenase"/>
</dbReference>
<reference evidence="3" key="1">
    <citation type="submission" date="2016-04" db="EMBL/GenBank/DDBJ databases">
        <title>Draft genome sequence of Paludibacter jiangxiensis strain NM7.</title>
        <authorList>
            <person name="Qiu Y."/>
            <person name="Matsuura N."/>
            <person name="Ohashi A."/>
            <person name="Tourlousse M.D."/>
            <person name="Sekiguchi Y."/>
        </authorList>
    </citation>
    <scope>NUCLEOTIDE SEQUENCE [LARGE SCALE GENOMIC DNA]</scope>
    <source>
        <strain evidence="3">NM7</strain>
    </source>
</reference>
<organism evidence="2 3">
    <name type="scientific">Paludibacter jiangxiensis</name>
    <dbReference type="NCBI Taxonomy" id="681398"/>
    <lineage>
        <taxon>Bacteria</taxon>
        <taxon>Pseudomonadati</taxon>
        <taxon>Bacteroidota</taxon>
        <taxon>Bacteroidia</taxon>
        <taxon>Bacteroidales</taxon>
        <taxon>Paludibacteraceae</taxon>
        <taxon>Paludibacter</taxon>
    </lineage>
</organism>
<feature type="domain" description="Peptidase U32 collagenase" evidence="1">
    <location>
        <begin position="420"/>
        <end position="533"/>
    </location>
</feature>
<comment type="caution">
    <text evidence="2">The sequence shown here is derived from an EMBL/GenBank/DDBJ whole genome shotgun (WGS) entry which is preliminary data.</text>
</comment>
<keyword evidence="2" id="KW-0645">Protease</keyword>
<dbReference type="GO" id="GO:0006508">
    <property type="term" value="P:proteolysis"/>
    <property type="evidence" value="ECO:0007669"/>
    <property type="project" value="UniProtKB-KW"/>
</dbReference>
<dbReference type="Pfam" id="PF01136">
    <property type="entry name" value="Peptidase_U32"/>
    <property type="match status" value="1"/>
</dbReference>
<accession>A0A161L8M0</accession>
<name>A0A161L8M0_9BACT</name>
<dbReference type="Proteomes" id="UP000076586">
    <property type="component" value="Unassembled WGS sequence"/>
</dbReference>
<dbReference type="InterPro" id="IPR051454">
    <property type="entry name" value="RNA/ubiquinone_mod_enzymes"/>
</dbReference>
<dbReference type="AlphaFoldDB" id="A0A161L8M0"/>
<dbReference type="PANTHER" id="PTHR30217">
    <property type="entry name" value="PEPTIDASE U32 FAMILY"/>
    <property type="match status" value="1"/>
</dbReference>
<dbReference type="InterPro" id="IPR001539">
    <property type="entry name" value="Peptidase_U32"/>
</dbReference>
<dbReference type="Pfam" id="PF12392">
    <property type="entry name" value="DUF3656"/>
    <property type="match status" value="1"/>
</dbReference>
<keyword evidence="3" id="KW-1185">Reference proteome</keyword>
<dbReference type="PANTHER" id="PTHR30217:SF10">
    <property type="entry name" value="23S RRNA 5-HYDROXYCYTIDINE C2501 SYNTHASE"/>
    <property type="match status" value="1"/>
</dbReference>
<evidence type="ECO:0000313" key="2">
    <source>
        <dbReference type="EMBL" id="GAT63524.1"/>
    </source>
</evidence>
<keyword evidence="2" id="KW-0378">Hydrolase</keyword>
<protein>
    <submittedName>
        <fullName evidence="2">Putative protease</fullName>
    </submittedName>
</protein>
<dbReference type="STRING" id="681398.PJIAN_462"/>
<sequence length="649" mass="72726">MPNSLIRHPCPILDKHNLSVQSHRGSGKTTVSLHPNSEVLFMKRSIELLSPAKSAETGIEAINHGADAVYIGAPKFGARSAAGNSIADIESLTTYAHRFGARVYVALNTILRDEELAEAEQMVWQLYRAGADALIVQDMGLLKMNLPPIELHASTQTNNRTAEKVKFLEEAGFAQIVLARELSLDQIRNIAANTKARIECFVHGALCVSYSGQCYASQATRGRSANRGECAQLCRLPYSIVDASGKPLTPEGHLLSLKDLDLSAHLGAMMDAGVSSFKIEGRLKETDYVKNITAYYRQRLDALLEGSDKYTRASLGKTTHFFTPDPQRTFQRSATTYFLQERNTGLVQTTTPKSIGQPIGIVKRVERNSFTVKSLVPLANGDGLCFLSTDGLFTGIRVNRVEGDKVTPLKMPFLKTGTMLYRNFDQEFDKMLAKKSAERKIQIDITFRDTANGISIEADAERNRIQFYLECDKELSTKGFSEVKENIRVQFAKLGNTDFELQSIRTEFSSPWFFPASKVSEWRRQMIAKLEQIIRINQRPTLRQATKKEPVYPETQLTYLGNVSNAKARSFYLDHGVETVDAALETGGKLQSGQPVMITKYCLKYEMGWCPSKQHPKQAPREPFYLQGKNDRFLLKFDCKNCEMQLLIP</sequence>
<evidence type="ECO:0000313" key="3">
    <source>
        <dbReference type="Proteomes" id="UP000076586"/>
    </source>
</evidence>
<evidence type="ECO:0000259" key="1">
    <source>
        <dbReference type="Pfam" id="PF12392"/>
    </source>
</evidence>
<proteinExistence type="predicted"/>